<name>V9E8X9_PHYNI</name>
<reference evidence="1 2" key="1">
    <citation type="submission" date="2013-11" db="EMBL/GenBank/DDBJ databases">
        <title>The Genome Sequence of Phytophthora parasitica P1569.</title>
        <authorList>
            <consortium name="The Broad Institute Genomics Platform"/>
            <person name="Russ C."/>
            <person name="Tyler B."/>
            <person name="Panabieres F."/>
            <person name="Shan W."/>
            <person name="Tripathy S."/>
            <person name="Grunwald N."/>
            <person name="Machado M."/>
            <person name="Johnson C.S."/>
            <person name="Arredondo F."/>
            <person name="Hong C."/>
            <person name="Coffey M."/>
            <person name="Young S.K."/>
            <person name="Zeng Q."/>
            <person name="Gargeya S."/>
            <person name="Fitzgerald M."/>
            <person name="Abouelleil A."/>
            <person name="Alvarado L."/>
            <person name="Chapman S.B."/>
            <person name="Gainer-Dewar J."/>
            <person name="Goldberg J."/>
            <person name="Griggs A."/>
            <person name="Gujja S."/>
            <person name="Hansen M."/>
            <person name="Howarth C."/>
            <person name="Imamovic A."/>
            <person name="Ireland A."/>
            <person name="Larimer J."/>
            <person name="McCowan C."/>
            <person name="Murphy C."/>
            <person name="Pearson M."/>
            <person name="Poon T.W."/>
            <person name="Priest M."/>
            <person name="Roberts A."/>
            <person name="Saif S."/>
            <person name="Shea T."/>
            <person name="Sykes S."/>
            <person name="Wortman J."/>
            <person name="Nusbaum C."/>
            <person name="Birren B."/>
        </authorList>
    </citation>
    <scope>NUCLEOTIDE SEQUENCE [LARGE SCALE GENOMIC DNA]</scope>
    <source>
        <strain evidence="1 2">P1569</strain>
    </source>
</reference>
<dbReference type="EMBL" id="ANIZ01003296">
    <property type="protein sequence ID" value="ETI34727.1"/>
    <property type="molecule type" value="Genomic_DNA"/>
</dbReference>
<proteinExistence type="predicted"/>
<dbReference type="AlphaFoldDB" id="V9E8X9"/>
<sequence>MSATTSLISGSIAHEYFLQFSNYICSPERLHKLASEFLHKIMAPDVMDGSQVGVDAQLGNWRNFAFYFGEARVELKDLMSRSSKLDAGTVISVTITRTTLLRAYSHLVIDDADGGMLSPLAHRMLGKKLVMRGSVLFGWDNTTDKIVSFHSQADMITPMLNLLGNLKDVSCVFSKARITPECKFV</sequence>
<comment type="caution">
    <text evidence="1">The sequence shown here is derived from an EMBL/GenBank/DDBJ whole genome shotgun (WGS) entry which is preliminary data.</text>
</comment>
<keyword evidence="2" id="KW-1185">Reference proteome</keyword>
<dbReference type="OrthoDB" id="118383at2759"/>
<dbReference type="eggNOG" id="ENOG502RDQJ">
    <property type="taxonomic scope" value="Eukaryota"/>
</dbReference>
<evidence type="ECO:0000313" key="2">
    <source>
        <dbReference type="Proteomes" id="UP000018721"/>
    </source>
</evidence>
<gene>
    <name evidence="1" type="ORF">F443_18833</name>
</gene>
<evidence type="ECO:0000313" key="1">
    <source>
        <dbReference type="EMBL" id="ETI34727.1"/>
    </source>
</evidence>
<dbReference type="HOGENOM" id="CLU_051444_0_0_1"/>
<accession>V9E8X9</accession>
<organism evidence="1 2">
    <name type="scientific">Phytophthora nicotianae P1569</name>
    <dbReference type="NCBI Taxonomy" id="1317065"/>
    <lineage>
        <taxon>Eukaryota</taxon>
        <taxon>Sar</taxon>
        <taxon>Stramenopiles</taxon>
        <taxon>Oomycota</taxon>
        <taxon>Peronosporomycetes</taxon>
        <taxon>Peronosporales</taxon>
        <taxon>Peronosporaceae</taxon>
        <taxon>Phytophthora</taxon>
    </lineage>
</organism>
<protein>
    <submittedName>
        <fullName evidence="1">Uncharacterized protein</fullName>
    </submittedName>
</protein>
<dbReference type="Proteomes" id="UP000018721">
    <property type="component" value="Unassembled WGS sequence"/>
</dbReference>